<comment type="catalytic activity">
    <reaction evidence="1">
        <text>ATP + protein L-histidine = ADP + protein N-phospho-L-histidine.</text>
        <dbReference type="EC" id="2.7.13.3"/>
    </reaction>
</comment>
<dbReference type="CDD" id="cd00075">
    <property type="entry name" value="HATPase"/>
    <property type="match status" value="1"/>
</dbReference>
<dbReference type="AlphaFoldDB" id="A0A450SCQ1"/>
<dbReference type="SUPFAM" id="SSF52172">
    <property type="entry name" value="CheY-like"/>
    <property type="match status" value="1"/>
</dbReference>
<feature type="domain" description="Histidine kinase" evidence="7">
    <location>
        <begin position="731"/>
        <end position="930"/>
    </location>
</feature>
<dbReference type="PROSITE" id="PS50109">
    <property type="entry name" value="HIS_KIN"/>
    <property type="match status" value="1"/>
</dbReference>
<feature type="region of interest" description="Disordered" evidence="6">
    <location>
        <begin position="1"/>
        <end position="43"/>
    </location>
</feature>
<dbReference type="SUPFAM" id="SSF55874">
    <property type="entry name" value="ATPase domain of HSP90 chaperone/DNA topoisomerase II/histidine kinase"/>
    <property type="match status" value="1"/>
</dbReference>
<proteinExistence type="predicted"/>
<accession>A0A450SCQ1</accession>
<dbReference type="InterPro" id="IPR005467">
    <property type="entry name" value="His_kinase_dom"/>
</dbReference>
<dbReference type="Gene3D" id="3.40.50.2300">
    <property type="match status" value="1"/>
</dbReference>
<reference evidence="8" key="1">
    <citation type="submission" date="2019-02" db="EMBL/GenBank/DDBJ databases">
        <authorList>
            <person name="Gruber-Vodicka R. H."/>
            <person name="Seah K. B. B."/>
        </authorList>
    </citation>
    <scope>NUCLEOTIDE SEQUENCE</scope>
    <source>
        <strain evidence="8">BECK_BZ106</strain>
    </source>
</reference>
<dbReference type="InterPro" id="IPR003018">
    <property type="entry name" value="GAF"/>
</dbReference>
<dbReference type="PANTHER" id="PTHR43547">
    <property type="entry name" value="TWO-COMPONENT HISTIDINE KINASE"/>
    <property type="match status" value="1"/>
</dbReference>
<dbReference type="PANTHER" id="PTHR43547:SF2">
    <property type="entry name" value="HYBRID SIGNAL TRANSDUCTION HISTIDINE KINASE C"/>
    <property type="match status" value="1"/>
</dbReference>
<dbReference type="InterPro" id="IPR036890">
    <property type="entry name" value="HATPase_C_sf"/>
</dbReference>
<dbReference type="Gene3D" id="3.30.450.40">
    <property type="match status" value="2"/>
</dbReference>
<dbReference type="PRINTS" id="PR00344">
    <property type="entry name" value="BCTRLSENSOR"/>
</dbReference>
<evidence type="ECO:0000256" key="1">
    <source>
        <dbReference type="ARBA" id="ARBA00000085"/>
    </source>
</evidence>
<dbReference type="EC" id="2.7.13.3" evidence="2"/>
<evidence type="ECO:0000256" key="6">
    <source>
        <dbReference type="SAM" id="MobiDB-lite"/>
    </source>
</evidence>
<dbReference type="InterPro" id="IPR003594">
    <property type="entry name" value="HATPase_dom"/>
</dbReference>
<dbReference type="Gene3D" id="3.30.565.10">
    <property type="entry name" value="Histidine kinase-like ATPase, C-terminal domain"/>
    <property type="match status" value="1"/>
</dbReference>
<evidence type="ECO:0000313" key="8">
    <source>
        <dbReference type="EMBL" id="VFJ50094.1"/>
    </source>
</evidence>
<dbReference type="SMART" id="SM00065">
    <property type="entry name" value="GAF"/>
    <property type="match status" value="2"/>
</dbReference>
<dbReference type="SMART" id="SM00387">
    <property type="entry name" value="HATPase_c"/>
    <property type="match status" value="1"/>
</dbReference>
<dbReference type="Pfam" id="PF02518">
    <property type="entry name" value="HATPase_c"/>
    <property type="match status" value="1"/>
</dbReference>
<evidence type="ECO:0000256" key="3">
    <source>
        <dbReference type="ARBA" id="ARBA00022553"/>
    </source>
</evidence>
<keyword evidence="3" id="KW-0597">Phosphoprotein</keyword>
<protein>
    <recommendedName>
        <fullName evidence="2">histidine kinase</fullName>
        <ecNumber evidence="2">2.7.13.3</ecNumber>
    </recommendedName>
</protein>
<dbReference type="EMBL" id="CAADFD010000006">
    <property type="protein sequence ID" value="VFJ50094.1"/>
    <property type="molecule type" value="Genomic_DNA"/>
</dbReference>
<dbReference type="InterPro" id="IPR004358">
    <property type="entry name" value="Sig_transdc_His_kin-like_C"/>
</dbReference>
<dbReference type="GO" id="GO:0000155">
    <property type="term" value="F:phosphorelay sensor kinase activity"/>
    <property type="evidence" value="ECO:0007669"/>
    <property type="project" value="TreeGrafter"/>
</dbReference>
<evidence type="ECO:0000256" key="5">
    <source>
        <dbReference type="ARBA" id="ARBA00022777"/>
    </source>
</evidence>
<gene>
    <name evidence="8" type="ORF">BECKFW1821B_GA0114236_100636</name>
</gene>
<dbReference type="InterPro" id="IPR029016">
    <property type="entry name" value="GAF-like_dom_sf"/>
</dbReference>
<feature type="compositionally biased region" description="Polar residues" evidence="6">
    <location>
        <begin position="21"/>
        <end position="43"/>
    </location>
</feature>
<evidence type="ECO:0000259" key="7">
    <source>
        <dbReference type="PROSITE" id="PS50109"/>
    </source>
</evidence>
<keyword evidence="4" id="KW-0808">Transferase</keyword>
<dbReference type="SUPFAM" id="SSF55781">
    <property type="entry name" value="GAF domain-like"/>
    <property type="match status" value="2"/>
</dbReference>
<sequence length="941" mass="106817">MVMRRHKPGEEANNIDPIGASQHTHPSPNPAAQPNIPTTQTSPPLEVIPPWQDWAGHPTLLLVDDETDFLNTTRLHWKTHYRDNFTLHTLDPDKEDPVTWIAERLDWKKKLDAVYLDRNMPSRYGHGEEILARLRQEVSASRYLPVVIVTAFPVEKTEDAATALAAGAQRLMYKHSPTFLFEAALTVGQLRDAAEDEMWIDLTQEVAKRIAQRESPKEIMRRIVDFFQTHFEATDCRGRVLQQDGTLESIIHIEEPIRVPRRLDPQNIPPFLQLVLDSHAESKVDRYDSLSAGDVGQYDSLLEHRALVASLTYGQKRLGTLTVYRDPESRAFRPKDEHFLLHLAMQLGALIGSEREQTEIRNRQTELLESIRTVGDQDDETILDKEEIILDSLVERLHRDIQSDNNRDAKTTIRLLEQGTGSIPRRKHLGIPYQKELERTRDMTIYNKKAAYAHVIETRKSLRGGAIPPEGPFLPTVEGINSYLTVPLLASNLCLGAVNMEHRQRDYYSPEDQAYAEALCRVAAEFLLRIRARKFQIGLLRLVNLVAKPSGGADDLITEAVRLLSEFTGFVRLFYLEPIPGNPDAPWSALQVYLPDGKQADEEETEHWREHVRKNWANTFTRKTLKNPSKKVQYTETPGEFIVDIEGIEDIKAKAQAVLPIFSPDSPDEPVALLSLRFRVKGALNQFQQELLSHFGVFLGELIIRGREMRHMFDEVYVARVQGRVGMAFSQFRHSLVTQTGAIGNALNKLRRTGIDTKYVERIQAVLDEIEQSIARARISAKVPDFSRKDITAIWNEHVENMKPLAERKGISLIPRNEPVSWETDTDLVGNIFFHLIQNAIQHCREGDQVSITATVVEETMRIEVRDTGPGVTPDIIPKLFDSGTTTRSEGSGFGLYFSRLLAGELGGRLEFDSQYKKGACFRLVLPKNPRTVLAKKGRSL</sequence>
<name>A0A450SCQ1_9GAMM</name>
<evidence type="ECO:0000256" key="2">
    <source>
        <dbReference type="ARBA" id="ARBA00012438"/>
    </source>
</evidence>
<organism evidence="8">
    <name type="scientific">Candidatus Kentrum sp. FW</name>
    <dbReference type="NCBI Taxonomy" id="2126338"/>
    <lineage>
        <taxon>Bacteria</taxon>
        <taxon>Pseudomonadati</taxon>
        <taxon>Pseudomonadota</taxon>
        <taxon>Gammaproteobacteria</taxon>
        <taxon>Candidatus Kentrum</taxon>
    </lineage>
</organism>
<keyword evidence="5 8" id="KW-0418">Kinase</keyword>
<dbReference type="InterPro" id="IPR011006">
    <property type="entry name" value="CheY-like_superfamily"/>
</dbReference>
<evidence type="ECO:0000256" key="4">
    <source>
        <dbReference type="ARBA" id="ARBA00022679"/>
    </source>
</evidence>